<organism evidence="2 3">
    <name type="scientific">Amniculicola lignicola CBS 123094</name>
    <dbReference type="NCBI Taxonomy" id="1392246"/>
    <lineage>
        <taxon>Eukaryota</taxon>
        <taxon>Fungi</taxon>
        <taxon>Dikarya</taxon>
        <taxon>Ascomycota</taxon>
        <taxon>Pezizomycotina</taxon>
        <taxon>Dothideomycetes</taxon>
        <taxon>Pleosporomycetidae</taxon>
        <taxon>Pleosporales</taxon>
        <taxon>Amniculicolaceae</taxon>
        <taxon>Amniculicola</taxon>
    </lineage>
</organism>
<evidence type="ECO:0000313" key="3">
    <source>
        <dbReference type="Proteomes" id="UP000799779"/>
    </source>
</evidence>
<evidence type="ECO:0000256" key="1">
    <source>
        <dbReference type="SAM" id="Coils"/>
    </source>
</evidence>
<gene>
    <name evidence="2" type="ORF">P154DRAFT_579262</name>
</gene>
<feature type="coiled-coil region" evidence="1">
    <location>
        <begin position="263"/>
        <end position="290"/>
    </location>
</feature>
<dbReference type="Proteomes" id="UP000799779">
    <property type="component" value="Unassembled WGS sequence"/>
</dbReference>
<proteinExistence type="predicted"/>
<evidence type="ECO:0000313" key="2">
    <source>
        <dbReference type="EMBL" id="KAF1997144.1"/>
    </source>
</evidence>
<dbReference type="AlphaFoldDB" id="A0A6A5W8G3"/>
<sequence length="390" mass="42870">MSHSAHNLLYVVLELRGKYVNKPDVLLSNLFPYPLLASLHCDDERNKYTSVTPASTDVNYTYKTNAIDNFEFNTHYIGNPPADRETMITILPILVPASNTQIERTCYTVLTLTYDRPRYAFVPPIYKVIACCRSRSSAQAKAACWICRFAGWSYRPGGVYATVGVDVESRLGSWMAKEPDADRLTNFVWVDVLEVGENEGGEGDGGGELEEALETQNGEGMSRNNGSAVRLVDVEEAWDQTMQTGSHGGQGMSPSLNAPDGDLSWAENLLNELEQEVAVMNENNHHGRNDQSADTVANCSLALGKRADMSVENKHSGREILQDLTLGVDGTYAALGSEDCNYVQAHGDATVPHSENGVDWPTDGAFDDFFPLIIGHLDPSWTEDGLYKGF</sequence>
<reference evidence="2" key="1">
    <citation type="journal article" date="2020" name="Stud. Mycol.">
        <title>101 Dothideomycetes genomes: a test case for predicting lifestyles and emergence of pathogens.</title>
        <authorList>
            <person name="Haridas S."/>
            <person name="Albert R."/>
            <person name="Binder M."/>
            <person name="Bloem J."/>
            <person name="Labutti K."/>
            <person name="Salamov A."/>
            <person name="Andreopoulos B."/>
            <person name="Baker S."/>
            <person name="Barry K."/>
            <person name="Bills G."/>
            <person name="Bluhm B."/>
            <person name="Cannon C."/>
            <person name="Castanera R."/>
            <person name="Culley D."/>
            <person name="Daum C."/>
            <person name="Ezra D."/>
            <person name="Gonzalez J."/>
            <person name="Henrissat B."/>
            <person name="Kuo A."/>
            <person name="Liang C."/>
            <person name="Lipzen A."/>
            <person name="Lutzoni F."/>
            <person name="Magnuson J."/>
            <person name="Mondo S."/>
            <person name="Nolan M."/>
            <person name="Ohm R."/>
            <person name="Pangilinan J."/>
            <person name="Park H.-J."/>
            <person name="Ramirez L."/>
            <person name="Alfaro M."/>
            <person name="Sun H."/>
            <person name="Tritt A."/>
            <person name="Yoshinaga Y."/>
            <person name="Zwiers L.-H."/>
            <person name="Turgeon B."/>
            <person name="Goodwin S."/>
            <person name="Spatafora J."/>
            <person name="Crous P."/>
            <person name="Grigoriev I."/>
        </authorList>
    </citation>
    <scope>NUCLEOTIDE SEQUENCE</scope>
    <source>
        <strain evidence="2">CBS 123094</strain>
    </source>
</reference>
<keyword evidence="3" id="KW-1185">Reference proteome</keyword>
<dbReference type="EMBL" id="ML977617">
    <property type="protein sequence ID" value="KAF1997144.1"/>
    <property type="molecule type" value="Genomic_DNA"/>
</dbReference>
<protein>
    <submittedName>
        <fullName evidence="2">Uncharacterized protein</fullName>
    </submittedName>
</protein>
<keyword evidence="1" id="KW-0175">Coiled coil</keyword>
<accession>A0A6A5W8G3</accession>
<name>A0A6A5W8G3_9PLEO</name>